<accession>F9FFL1</accession>
<reference evidence="1" key="1">
    <citation type="journal article" date="2012" name="Mol. Plant Microbe Interact.">
        <title>A highly conserved effector in Fusarium oxysporum is required for full virulence on Arabidopsis.</title>
        <authorList>
            <person name="Thatcher L.F."/>
            <person name="Gardiner D.M."/>
            <person name="Kazan K."/>
            <person name="Manners J."/>
        </authorList>
    </citation>
    <scope>NUCLEOTIDE SEQUENCE [LARGE SCALE GENOMIC DNA]</scope>
    <source>
        <strain evidence="1">Fo5176</strain>
    </source>
</reference>
<comment type="caution">
    <text evidence="1">The sequence shown here is derived from an EMBL/GenBank/DDBJ whole genome shotgun (WGS) entry which is preliminary data.</text>
</comment>
<dbReference type="AlphaFoldDB" id="F9FFL1"/>
<dbReference type="EMBL" id="AFQF01001689">
    <property type="protein sequence ID" value="EGU84233.1"/>
    <property type="molecule type" value="Genomic_DNA"/>
</dbReference>
<name>F9FFL1_FUSOF</name>
<proteinExistence type="predicted"/>
<dbReference type="OrthoDB" id="10268272at2759"/>
<organism evidence="1">
    <name type="scientific">Fusarium oxysporum (strain Fo5176)</name>
    <name type="common">Fusarium vascular wilt</name>
    <dbReference type="NCBI Taxonomy" id="660025"/>
    <lineage>
        <taxon>Eukaryota</taxon>
        <taxon>Fungi</taxon>
        <taxon>Dikarya</taxon>
        <taxon>Ascomycota</taxon>
        <taxon>Pezizomycotina</taxon>
        <taxon>Sordariomycetes</taxon>
        <taxon>Hypocreomycetidae</taxon>
        <taxon>Hypocreales</taxon>
        <taxon>Nectriaceae</taxon>
        <taxon>Fusarium</taxon>
        <taxon>Fusarium oxysporum species complex</taxon>
    </lineage>
</organism>
<protein>
    <submittedName>
        <fullName evidence="1">Uncharacterized protein</fullName>
    </submittedName>
</protein>
<gene>
    <name evidence="1" type="ORF">FOXB_05190</name>
</gene>
<evidence type="ECO:0000313" key="1">
    <source>
        <dbReference type="EMBL" id="EGU84233.1"/>
    </source>
</evidence>
<sequence length="152" mass="17140">MTLGDSGKASTPGYRCSFWWRVSFSPYSVRTNQCIHFELDGILPTITLRHPVVGTCADSVDGLRLCACHGRWRPMTSNRLTSIVRLSYPNVGSDHQLDKKDTRFVTCVTAFLVNKPSGYGPPKIAVLWYNLVSSELAYDYGGRQHLLDREIR</sequence>